<feature type="transmembrane region" description="Helical" evidence="7">
    <location>
        <begin position="140"/>
        <end position="158"/>
    </location>
</feature>
<accession>A0AAU8FLV5</accession>
<dbReference type="InterPro" id="IPR002656">
    <property type="entry name" value="Acyl_transf_3_dom"/>
</dbReference>
<evidence type="ECO:0000313" key="9">
    <source>
        <dbReference type="EMBL" id="XCH25508.1"/>
    </source>
</evidence>
<keyword evidence="9" id="KW-0808">Transferase</keyword>
<evidence type="ECO:0000259" key="8">
    <source>
        <dbReference type="Pfam" id="PF01757"/>
    </source>
</evidence>
<protein>
    <submittedName>
        <fullName evidence="9">Acyltransferase family protein</fullName>
    </submittedName>
</protein>
<feature type="transmembrane region" description="Helical" evidence="7">
    <location>
        <begin position="72"/>
        <end position="92"/>
    </location>
</feature>
<dbReference type="PANTHER" id="PTHR40074:SF2">
    <property type="entry name" value="O-ACETYLTRANSFERASE WECH"/>
    <property type="match status" value="1"/>
</dbReference>
<dbReference type="GO" id="GO:0005886">
    <property type="term" value="C:plasma membrane"/>
    <property type="evidence" value="ECO:0007669"/>
    <property type="project" value="UniProtKB-SubCell"/>
</dbReference>
<comment type="similarity">
    <text evidence="2">Belongs to the acyltransferase 3 family.</text>
</comment>
<feature type="transmembrane region" description="Helical" evidence="7">
    <location>
        <begin position="229"/>
        <end position="247"/>
    </location>
</feature>
<feature type="transmembrane region" description="Helical" evidence="7">
    <location>
        <begin position="202"/>
        <end position="223"/>
    </location>
</feature>
<evidence type="ECO:0000256" key="7">
    <source>
        <dbReference type="SAM" id="Phobius"/>
    </source>
</evidence>
<evidence type="ECO:0000256" key="1">
    <source>
        <dbReference type="ARBA" id="ARBA00004651"/>
    </source>
</evidence>
<feature type="domain" description="Acyltransferase 3" evidence="8">
    <location>
        <begin position="5"/>
        <end position="304"/>
    </location>
</feature>
<dbReference type="PANTHER" id="PTHR40074">
    <property type="entry name" value="O-ACETYLTRANSFERASE WECH"/>
    <property type="match status" value="1"/>
</dbReference>
<dbReference type="RefSeq" id="WP_353720808.1">
    <property type="nucleotide sequence ID" value="NZ_CP159289.1"/>
</dbReference>
<proteinExistence type="inferred from homology"/>
<comment type="subcellular location">
    <subcellularLocation>
        <location evidence="1">Cell membrane</location>
        <topology evidence="1">Multi-pass membrane protein</topology>
    </subcellularLocation>
</comment>
<feature type="transmembrane region" description="Helical" evidence="7">
    <location>
        <begin position="112"/>
        <end position="128"/>
    </location>
</feature>
<organism evidence="9">
    <name type="scientific">Dyadobacter sp. 676</name>
    <dbReference type="NCBI Taxonomy" id="3088362"/>
    <lineage>
        <taxon>Bacteria</taxon>
        <taxon>Pseudomonadati</taxon>
        <taxon>Bacteroidota</taxon>
        <taxon>Cytophagia</taxon>
        <taxon>Cytophagales</taxon>
        <taxon>Spirosomataceae</taxon>
        <taxon>Dyadobacter</taxon>
    </lineage>
</organism>
<evidence type="ECO:0000256" key="6">
    <source>
        <dbReference type="ARBA" id="ARBA00023136"/>
    </source>
</evidence>
<dbReference type="EMBL" id="CP159289">
    <property type="protein sequence ID" value="XCH25508.1"/>
    <property type="molecule type" value="Genomic_DNA"/>
</dbReference>
<dbReference type="AlphaFoldDB" id="A0AAU8FLV5"/>
<evidence type="ECO:0000256" key="2">
    <source>
        <dbReference type="ARBA" id="ARBA00007400"/>
    </source>
</evidence>
<feature type="transmembrane region" description="Helical" evidence="7">
    <location>
        <begin position="286"/>
        <end position="306"/>
    </location>
</feature>
<reference evidence="9" key="1">
    <citation type="submission" date="2024-06" db="EMBL/GenBank/DDBJ databases">
        <title>Sequencing and assembly of the genome of Dyadobacter sp. strain 676, a symbiont of Cyamopsis tetragonoloba.</title>
        <authorList>
            <person name="Guro P."/>
            <person name="Sazanova A."/>
            <person name="Kuznetsova I."/>
            <person name="Belimov A."/>
            <person name="Safronova V."/>
        </authorList>
    </citation>
    <scope>NUCLEOTIDE SEQUENCE</scope>
    <source>
        <strain evidence="9">676</strain>
    </source>
</reference>
<feature type="transmembrane region" description="Helical" evidence="7">
    <location>
        <begin position="259"/>
        <end position="280"/>
    </location>
</feature>
<dbReference type="GO" id="GO:0016413">
    <property type="term" value="F:O-acetyltransferase activity"/>
    <property type="evidence" value="ECO:0007669"/>
    <property type="project" value="TreeGrafter"/>
</dbReference>
<keyword evidence="4 7" id="KW-0812">Transmembrane</keyword>
<keyword evidence="3" id="KW-1003">Cell membrane</keyword>
<sequence length="314" mass="36274">MERNTNLDIAKLSLSFLVIAVHLPLYNGVSDDQAYTMGWLFSNGISRIAVPCFFMINGYFVNITDKTKVRKYMTHLLILYAVWMLLYLPAYYHSVVGNPKYLVKLVVFGFHHLWYVISLIFATFFLYLIKRYLPVSQRMLIALVVGLFVIGYLIQDVVAPRFRQPQHYVVVYRNFLFFGLPFFTLGHIIRRTSFELDARARRNCYIAILVGTVTLLIESYLSLKYKLGVNLYISLLFLCPPIMILLFKSTWRKSGSLVADIANAVFFTHTGVILFLQDYFAGTPNIYLFPVAVFLSIIVSGIVYALNRRLKFLL</sequence>
<evidence type="ECO:0000256" key="4">
    <source>
        <dbReference type="ARBA" id="ARBA00022692"/>
    </source>
</evidence>
<evidence type="ECO:0000256" key="3">
    <source>
        <dbReference type="ARBA" id="ARBA00022475"/>
    </source>
</evidence>
<keyword evidence="9" id="KW-0012">Acyltransferase</keyword>
<gene>
    <name evidence="9" type="ORF">ABV298_03510</name>
</gene>
<feature type="transmembrane region" description="Helical" evidence="7">
    <location>
        <begin position="41"/>
        <end position="60"/>
    </location>
</feature>
<dbReference type="Pfam" id="PF01757">
    <property type="entry name" value="Acyl_transf_3"/>
    <property type="match status" value="1"/>
</dbReference>
<name>A0AAU8FLV5_9BACT</name>
<feature type="transmembrane region" description="Helical" evidence="7">
    <location>
        <begin position="170"/>
        <end position="190"/>
    </location>
</feature>
<feature type="transmembrane region" description="Helical" evidence="7">
    <location>
        <begin position="12"/>
        <end position="29"/>
    </location>
</feature>
<dbReference type="GO" id="GO:0009246">
    <property type="term" value="P:enterobacterial common antigen biosynthetic process"/>
    <property type="evidence" value="ECO:0007669"/>
    <property type="project" value="TreeGrafter"/>
</dbReference>
<keyword evidence="6 7" id="KW-0472">Membrane</keyword>
<evidence type="ECO:0000256" key="5">
    <source>
        <dbReference type="ARBA" id="ARBA00022989"/>
    </source>
</evidence>
<keyword evidence="5 7" id="KW-1133">Transmembrane helix</keyword>